<feature type="transmembrane region" description="Helical" evidence="5">
    <location>
        <begin position="378"/>
        <end position="399"/>
    </location>
</feature>
<gene>
    <name evidence="7" type="ORF">DM02DRAFT_521514</name>
</gene>
<dbReference type="PANTHER" id="PTHR23501:SF201">
    <property type="entry name" value="MFS AFLATOXIN EFFLUX PUMP"/>
    <property type="match status" value="1"/>
</dbReference>
<feature type="transmembrane region" description="Helical" evidence="5">
    <location>
        <begin position="321"/>
        <end position="341"/>
    </location>
</feature>
<dbReference type="InterPro" id="IPR011701">
    <property type="entry name" value="MFS"/>
</dbReference>
<evidence type="ECO:0000256" key="4">
    <source>
        <dbReference type="ARBA" id="ARBA00023136"/>
    </source>
</evidence>
<feature type="transmembrane region" description="Helical" evidence="5">
    <location>
        <begin position="19"/>
        <end position="45"/>
    </location>
</feature>
<feature type="transmembrane region" description="Helical" evidence="5">
    <location>
        <begin position="348"/>
        <end position="366"/>
    </location>
</feature>
<protein>
    <submittedName>
        <fullName evidence="7">MFS general substrate transporter</fullName>
    </submittedName>
</protein>
<dbReference type="InterPro" id="IPR020846">
    <property type="entry name" value="MFS_dom"/>
</dbReference>
<evidence type="ECO:0000256" key="3">
    <source>
        <dbReference type="ARBA" id="ARBA00022989"/>
    </source>
</evidence>
<dbReference type="STRING" id="97972.A0A2V1DXP5"/>
<evidence type="ECO:0000256" key="2">
    <source>
        <dbReference type="ARBA" id="ARBA00022692"/>
    </source>
</evidence>
<evidence type="ECO:0000313" key="8">
    <source>
        <dbReference type="Proteomes" id="UP000244855"/>
    </source>
</evidence>
<dbReference type="FunFam" id="1.20.1250.20:FF:000196">
    <property type="entry name" value="MFS toxin efflux pump (AflT)"/>
    <property type="match status" value="1"/>
</dbReference>
<dbReference type="Gene3D" id="1.20.1250.20">
    <property type="entry name" value="MFS general substrate transporter like domains"/>
    <property type="match status" value="1"/>
</dbReference>
<organism evidence="7 8">
    <name type="scientific">Periconia macrospinosa</name>
    <dbReference type="NCBI Taxonomy" id="97972"/>
    <lineage>
        <taxon>Eukaryota</taxon>
        <taxon>Fungi</taxon>
        <taxon>Dikarya</taxon>
        <taxon>Ascomycota</taxon>
        <taxon>Pezizomycotina</taxon>
        <taxon>Dothideomycetes</taxon>
        <taxon>Pleosporomycetidae</taxon>
        <taxon>Pleosporales</taxon>
        <taxon>Massarineae</taxon>
        <taxon>Periconiaceae</taxon>
        <taxon>Periconia</taxon>
    </lineage>
</organism>
<dbReference type="GO" id="GO:0005886">
    <property type="term" value="C:plasma membrane"/>
    <property type="evidence" value="ECO:0007669"/>
    <property type="project" value="TreeGrafter"/>
</dbReference>
<sequence length="514" mass="55421">MDTEEEAELNKEYPKGMKFALIMVSLYLAVFLVALDRTIIATAIPQITNEFNSLTDIGWYASSYMMTSCAFQLWFGKLYVYYSTKFVFLLAIGLFEIGSAVCGAAPNSVAFIWGRSIAGFGSAGIFSGSIVIMVHTIPLAKRPMFQGLFGAVFGIASVVGPLIGGAFTTHVTWRWGFYINLPIGGVAVAVIIFLLHVPAPPDSNKPLSVQIRQIDPIGTAFFLPGIVCLLLALQWGGSTYSWSNYRIILLLTLAGILLIGFIVVQIWKGDEATVPPRIIKNRSVAAGFYWSLCSGAAMMIVIYFVATWFQAIEGVSAYTSGIRMLPLVLALVAGSILGGALTWNLGYYTLPLILGTVIMSIGVGLLTTFEVETSQAKWIGYQFFYGFGLGLGMQAPSMAAQTVLNKKDVPIGASLMFFSQWLGGAVFVSVGQNVLSNKLVEGLRVLPGFDIGWVTESGATDLRNAVPEKALGVVLRVYNGALTRTFDIALAMSCAAILGALAMEWKSVKKQPGK</sequence>
<feature type="transmembrane region" description="Helical" evidence="5">
    <location>
        <begin position="147"/>
        <end position="169"/>
    </location>
</feature>
<feature type="transmembrane region" description="Helical" evidence="5">
    <location>
        <begin position="57"/>
        <end position="75"/>
    </location>
</feature>
<evidence type="ECO:0000256" key="1">
    <source>
        <dbReference type="ARBA" id="ARBA00004141"/>
    </source>
</evidence>
<keyword evidence="8" id="KW-1185">Reference proteome</keyword>
<dbReference type="SUPFAM" id="SSF103473">
    <property type="entry name" value="MFS general substrate transporter"/>
    <property type="match status" value="1"/>
</dbReference>
<dbReference type="AlphaFoldDB" id="A0A2V1DXP5"/>
<dbReference type="OrthoDB" id="10021397at2759"/>
<evidence type="ECO:0000313" key="7">
    <source>
        <dbReference type="EMBL" id="PVI03113.1"/>
    </source>
</evidence>
<dbReference type="Proteomes" id="UP000244855">
    <property type="component" value="Unassembled WGS sequence"/>
</dbReference>
<dbReference type="FunFam" id="1.20.1720.10:FF:000012">
    <property type="entry name" value="MFS toxin efflux pump (AflT)"/>
    <property type="match status" value="1"/>
</dbReference>
<evidence type="ECO:0000256" key="5">
    <source>
        <dbReference type="SAM" id="Phobius"/>
    </source>
</evidence>
<dbReference type="InterPro" id="IPR036259">
    <property type="entry name" value="MFS_trans_sf"/>
</dbReference>
<feature type="transmembrane region" description="Helical" evidence="5">
    <location>
        <begin position="217"/>
        <end position="235"/>
    </location>
</feature>
<feature type="transmembrane region" description="Helical" evidence="5">
    <location>
        <begin position="288"/>
        <end position="309"/>
    </location>
</feature>
<dbReference type="CDD" id="cd17502">
    <property type="entry name" value="MFS_Azr1_MDR_like"/>
    <property type="match status" value="1"/>
</dbReference>
<evidence type="ECO:0000259" key="6">
    <source>
        <dbReference type="PROSITE" id="PS50850"/>
    </source>
</evidence>
<keyword evidence="4 5" id="KW-0472">Membrane</keyword>
<feature type="transmembrane region" description="Helical" evidence="5">
    <location>
        <begin position="411"/>
        <end position="430"/>
    </location>
</feature>
<keyword evidence="3 5" id="KW-1133">Transmembrane helix</keyword>
<name>A0A2V1DXP5_9PLEO</name>
<dbReference type="EMBL" id="KZ805335">
    <property type="protein sequence ID" value="PVI03113.1"/>
    <property type="molecule type" value="Genomic_DNA"/>
</dbReference>
<dbReference type="GO" id="GO:0022857">
    <property type="term" value="F:transmembrane transporter activity"/>
    <property type="evidence" value="ECO:0007669"/>
    <property type="project" value="InterPro"/>
</dbReference>
<feature type="domain" description="Major facilitator superfamily (MFS) profile" evidence="6">
    <location>
        <begin position="22"/>
        <end position="508"/>
    </location>
</feature>
<comment type="subcellular location">
    <subcellularLocation>
        <location evidence="1">Membrane</location>
        <topology evidence="1">Multi-pass membrane protein</topology>
    </subcellularLocation>
</comment>
<feature type="transmembrane region" description="Helical" evidence="5">
    <location>
        <begin position="87"/>
        <end position="106"/>
    </location>
</feature>
<accession>A0A2V1DXP5</accession>
<feature type="transmembrane region" description="Helical" evidence="5">
    <location>
        <begin position="112"/>
        <end position="135"/>
    </location>
</feature>
<dbReference type="PANTHER" id="PTHR23501">
    <property type="entry name" value="MAJOR FACILITATOR SUPERFAMILY"/>
    <property type="match status" value="1"/>
</dbReference>
<feature type="transmembrane region" description="Helical" evidence="5">
    <location>
        <begin position="247"/>
        <end position="267"/>
    </location>
</feature>
<dbReference type="PROSITE" id="PS50850">
    <property type="entry name" value="MFS"/>
    <property type="match status" value="1"/>
</dbReference>
<proteinExistence type="predicted"/>
<feature type="transmembrane region" description="Helical" evidence="5">
    <location>
        <begin position="488"/>
        <end position="505"/>
    </location>
</feature>
<reference evidence="7 8" key="1">
    <citation type="journal article" date="2018" name="Sci. Rep.">
        <title>Comparative genomics provides insights into the lifestyle and reveals functional heterogeneity of dark septate endophytic fungi.</title>
        <authorList>
            <person name="Knapp D.G."/>
            <person name="Nemeth J.B."/>
            <person name="Barry K."/>
            <person name="Hainaut M."/>
            <person name="Henrissat B."/>
            <person name="Johnson J."/>
            <person name="Kuo A."/>
            <person name="Lim J.H.P."/>
            <person name="Lipzen A."/>
            <person name="Nolan M."/>
            <person name="Ohm R.A."/>
            <person name="Tamas L."/>
            <person name="Grigoriev I.V."/>
            <person name="Spatafora J.W."/>
            <person name="Nagy L.G."/>
            <person name="Kovacs G.M."/>
        </authorList>
    </citation>
    <scope>NUCLEOTIDE SEQUENCE [LARGE SCALE GENOMIC DNA]</scope>
    <source>
        <strain evidence="7 8">DSE2036</strain>
    </source>
</reference>
<feature type="transmembrane region" description="Helical" evidence="5">
    <location>
        <begin position="175"/>
        <end position="197"/>
    </location>
</feature>
<keyword evidence="2 5" id="KW-0812">Transmembrane</keyword>
<dbReference type="Pfam" id="PF07690">
    <property type="entry name" value="MFS_1"/>
    <property type="match status" value="1"/>
</dbReference>